<dbReference type="EMBL" id="CM055743">
    <property type="protein sequence ID" value="KAJ7999434.1"/>
    <property type="molecule type" value="Genomic_DNA"/>
</dbReference>
<reference evidence="1" key="1">
    <citation type="submission" date="2021-05" db="EMBL/GenBank/DDBJ databases">
        <authorList>
            <person name="Pan Q."/>
            <person name="Jouanno E."/>
            <person name="Zahm M."/>
            <person name="Klopp C."/>
            <person name="Cabau C."/>
            <person name="Louis A."/>
            <person name="Berthelot C."/>
            <person name="Parey E."/>
            <person name="Roest Crollius H."/>
            <person name="Montfort J."/>
            <person name="Robinson-Rechavi M."/>
            <person name="Bouchez O."/>
            <person name="Lampietro C."/>
            <person name="Lopez Roques C."/>
            <person name="Donnadieu C."/>
            <person name="Postlethwait J."/>
            <person name="Bobe J."/>
            <person name="Dillon D."/>
            <person name="Chandos A."/>
            <person name="von Hippel F."/>
            <person name="Guiguen Y."/>
        </authorList>
    </citation>
    <scope>NUCLEOTIDE SEQUENCE</scope>
    <source>
        <strain evidence="1">YG-Jan2019</strain>
    </source>
</reference>
<keyword evidence="2" id="KW-1185">Reference proteome</keyword>
<sequence length="67" mass="7256">MRWIRVNEPTVAGFRVTHSGIVSRHAGLRIGSRKRDGYLLMGARGMAGLCIFNVTGEPEGNETSDPG</sequence>
<organism evidence="1 2">
    <name type="scientific">Dallia pectoralis</name>
    <name type="common">Alaska blackfish</name>
    <dbReference type="NCBI Taxonomy" id="75939"/>
    <lineage>
        <taxon>Eukaryota</taxon>
        <taxon>Metazoa</taxon>
        <taxon>Chordata</taxon>
        <taxon>Craniata</taxon>
        <taxon>Vertebrata</taxon>
        <taxon>Euteleostomi</taxon>
        <taxon>Actinopterygii</taxon>
        <taxon>Neopterygii</taxon>
        <taxon>Teleostei</taxon>
        <taxon>Protacanthopterygii</taxon>
        <taxon>Esociformes</taxon>
        <taxon>Umbridae</taxon>
        <taxon>Dallia</taxon>
    </lineage>
</organism>
<name>A0ACC2G736_DALPE</name>
<comment type="caution">
    <text evidence="1">The sequence shown here is derived from an EMBL/GenBank/DDBJ whole genome shotgun (WGS) entry which is preliminary data.</text>
</comment>
<evidence type="ECO:0000313" key="1">
    <source>
        <dbReference type="EMBL" id="KAJ7999434.1"/>
    </source>
</evidence>
<dbReference type="Proteomes" id="UP001157502">
    <property type="component" value="Chromosome 16"/>
</dbReference>
<protein>
    <submittedName>
        <fullName evidence="1">Uncharacterized protein</fullName>
    </submittedName>
</protein>
<gene>
    <name evidence="1" type="ORF">DPEC_G00194400</name>
</gene>
<evidence type="ECO:0000313" key="2">
    <source>
        <dbReference type="Proteomes" id="UP001157502"/>
    </source>
</evidence>
<proteinExistence type="predicted"/>
<accession>A0ACC2G736</accession>